<evidence type="ECO:0000313" key="1">
    <source>
        <dbReference type="EMBL" id="RRT54108.1"/>
    </source>
</evidence>
<organism evidence="1 2">
    <name type="scientific">Ensete ventricosum</name>
    <name type="common">Abyssinian banana</name>
    <name type="synonym">Musa ensete</name>
    <dbReference type="NCBI Taxonomy" id="4639"/>
    <lineage>
        <taxon>Eukaryota</taxon>
        <taxon>Viridiplantae</taxon>
        <taxon>Streptophyta</taxon>
        <taxon>Embryophyta</taxon>
        <taxon>Tracheophyta</taxon>
        <taxon>Spermatophyta</taxon>
        <taxon>Magnoliopsida</taxon>
        <taxon>Liliopsida</taxon>
        <taxon>Zingiberales</taxon>
        <taxon>Musaceae</taxon>
        <taxon>Ensete</taxon>
    </lineage>
</organism>
<evidence type="ECO:0000313" key="2">
    <source>
        <dbReference type="Proteomes" id="UP000287651"/>
    </source>
</evidence>
<comment type="caution">
    <text evidence="1">The sequence shown here is derived from an EMBL/GenBank/DDBJ whole genome shotgun (WGS) entry which is preliminary data.</text>
</comment>
<dbReference type="Proteomes" id="UP000287651">
    <property type="component" value="Unassembled WGS sequence"/>
</dbReference>
<proteinExistence type="predicted"/>
<reference evidence="1 2" key="1">
    <citation type="journal article" date="2014" name="Agronomy (Basel)">
        <title>A Draft Genome Sequence for Ensete ventricosum, the Drought-Tolerant Tree Against Hunger.</title>
        <authorList>
            <person name="Harrison J."/>
            <person name="Moore K.A."/>
            <person name="Paszkiewicz K."/>
            <person name="Jones T."/>
            <person name="Grant M."/>
            <person name="Ambacheew D."/>
            <person name="Muzemil S."/>
            <person name="Studholme D.J."/>
        </authorList>
    </citation>
    <scope>NUCLEOTIDE SEQUENCE [LARGE SCALE GENOMIC DNA]</scope>
</reference>
<accession>A0A426YQV9</accession>
<feature type="non-terminal residue" evidence="1">
    <location>
        <position position="1"/>
    </location>
</feature>
<dbReference type="AlphaFoldDB" id="A0A426YQV9"/>
<name>A0A426YQV9_ENSVE</name>
<sequence>VSGATSCDHLAYKLALECCARRCHLCKSLWSQAAYPQEHARKQPPLLVATLVATTGGLAIGSHPLMLTITPTGDCPYRTHGRSRPSL</sequence>
<gene>
    <name evidence="1" type="ORF">B296_00039838</name>
</gene>
<dbReference type="EMBL" id="AMZH03010776">
    <property type="protein sequence ID" value="RRT54108.1"/>
    <property type="molecule type" value="Genomic_DNA"/>
</dbReference>
<protein>
    <submittedName>
        <fullName evidence="1">Uncharacterized protein</fullName>
    </submittedName>
</protein>